<dbReference type="AlphaFoldDB" id="A0A0M3IXW5"/>
<dbReference type="Proteomes" id="UP000036681">
    <property type="component" value="Unplaced"/>
</dbReference>
<dbReference type="WBParaSite" id="ALUE_0002359301-mRNA-1">
    <property type="protein sequence ID" value="ALUE_0002359301-mRNA-1"/>
    <property type="gene ID" value="ALUE_0002359301"/>
</dbReference>
<proteinExistence type="predicted"/>
<accession>A0A0M3IXW5</accession>
<sequence>MNATTLAVLSQFLENAFKSSNDSDSLLMTIRVFTQEVEDYFKCAVLDRVVIVSDEKEMVDRAMCLMDYQQYFSGIYFVDLDANATHFPPVVQYKIRHPPHFVDGM</sequence>
<protein>
    <submittedName>
        <fullName evidence="2">Protein N-terminal glutamine amidohydrolase</fullName>
    </submittedName>
</protein>
<organism evidence="1 2">
    <name type="scientific">Ascaris lumbricoides</name>
    <name type="common">Giant roundworm</name>
    <dbReference type="NCBI Taxonomy" id="6252"/>
    <lineage>
        <taxon>Eukaryota</taxon>
        <taxon>Metazoa</taxon>
        <taxon>Ecdysozoa</taxon>
        <taxon>Nematoda</taxon>
        <taxon>Chromadorea</taxon>
        <taxon>Rhabditida</taxon>
        <taxon>Spirurina</taxon>
        <taxon>Ascaridomorpha</taxon>
        <taxon>Ascaridoidea</taxon>
        <taxon>Ascarididae</taxon>
        <taxon>Ascaris</taxon>
    </lineage>
</organism>
<evidence type="ECO:0000313" key="2">
    <source>
        <dbReference type="WBParaSite" id="ALUE_0002359301-mRNA-1"/>
    </source>
</evidence>
<evidence type="ECO:0000313" key="1">
    <source>
        <dbReference type="Proteomes" id="UP000036681"/>
    </source>
</evidence>
<reference evidence="2" key="1">
    <citation type="submission" date="2017-02" db="UniProtKB">
        <authorList>
            <consortium name="WormBaseParasite"/>
        </authorList>
    </citation>
    <scope>IDENTIFICATION</scope>
</reference>
<name>A0A0M3IXW5_ASCLU</name>
<keyword evidence="1" id="KW-1185">Reference proteome</keyword>